<protein>
    <submittedName>
        <fullName evidence="2">Uncharacterized protein</fullName>
    </submittedName>
</protein>
<evidence type="ECO:0000313" key="2">
    <source>
        <dbReference type="EMBL" id="MQL87552.1"/>
    </source>
</evidence>
<name>A0A843UMR9_COLES</name>
<feature type="non-terminal residue" evidence="2">
    <location>
        <position position="254"/>
    </location>
</feature>
<evidence type="ECO:0000313" key="3">
    <source>
        <dbReference type="Proteomes" id="UP000652761"/>
    </source>
</evidence>
<dbReference type="EMBL" id="NMUH01000986">
    <property type="protein sequence ID" value="MQL87552.1"/>
    <property type="molecule type" value="Genomic_DNA"/>
</dbReference>
<comment type="caution">
    <text evidence="2">The sequence shown here is derived from an EMBL/GenBank/DDBJ whole genome shotgun (WGS) entry which is preliminary data.</text>
</comment>
<reference evidence="2" key="1">
    <citation type="submission" date="2017-07" db="EMBL/GenBank/DDBJ databases">
        <title>Taro Niue Genome Assembly and Annotation.</title>
        <authorList>
            <person name="Atibalentja N."/>
            <person name="Keating K."/>
            <person name="Fields C.J."/>
        </authorList>
    </citation>
    <scope>NUCLEOTIDE SEQUENCE</scope>
    <source>
        <strain evidence="2">Niue_2</strain>
        <tissue evidence="2">Leaf</tissue>
    </source>
</reference>
<proteinExistence type="predicted"/>
<dbReference type="AlphaFoldDB" id="A0A843UMR9"/>
<evidence type="ECO:0000256" key="1">
    <source>
        <dbReference type="SAM" id="MobiDB-lite"/>
    </source>
</evidence>
<feature type="compositionally biased region" description="Pro residues" evidence="1">
    <location>
        <begin position="238"/>
        <end position="247"/>
    </location>
</feature>
<gene>
    <name evidence="2" type="ORF">Taro_020096</name>
</gene>
<organism evidence="2 3">
    <name type="scientific">Colocasia esculenta</name>
    <name type="common">Wild taro</name>
    <name type="synonym">Arum esculentum</name>
    <dbReference type="NCBI Taxonomy" id="4460"/>
    <lineage>
        <taxon>Eukaryota</taxon>
        <taxon>Viridiplantae</taxon>
        <taxon>Streptophyta</taxon>
        <taxon>Embryophyta</taxon>
        <taxon>Tracheophyta</taxon>
        <taxon>Spermatophyta</taxon>
        <taxon>Magnoliopsida</taxon>
        <taxon>Liliopsida</taxon>
        <taxon>Araceae</taxon>
        <taxon>Aroideae</taxon>
        <taxon>Colocasieae</taxon>
        <taxon>Colocasia</taxon>
    </lineage>
</organism>
<dbReference type="Proteomes" id="UP000652761">
    <property type="component" value="Unassembled WGS sequence"/>
</dbReference>
<sequence length="254" mass="28262">SVTPSVVTSSVGSPRFQGEPSTWVCSGLSRYSGTVRVLSSSWTPSLSRRVVVRLRERLQGQRLVRVCCLVACSALVVGGTDISRRTRPQLVLFPVPHFRELGPESLKVLGMGLRDVWWFGWSPQFLFGLVERQLDLSSVAARLRGRPVCLSGLVAGVVRESRRLPIRLLVLDRTAAEQGLRHHQQCNFLSLYTSGMPQTCVNDIPCEASARSREAESCQTRYQEEGKVRRGCEIDPSPSHPIPPPLPFGERRMV</sequence>
<feature type="non-terminal residue" evidence="2">
    <location>
        <position position="1"/>
    </location>
</feature>
<accession>A0A843UMR9</accession>
<keyword evidence="3" id="KW-1185">Reference proteome</keyword>
<feature type="region of interest" description="Disordered" evidence="1">
    <location>
        <begin position="229"/>
        <end position="254"/>
    </location>
</feature>